<evidence type="ECO:0000256" key="1">
    <source>
        <dbReference type="SAM" id="MobiDB-lite"/>
    </source>
</evidence>
<accession>A0ABR2A180</accession>
<organism evidence="3 4">
    <name type="scientific">Hibiscus sabdariffa</name>
    <name type="common">roselle</name>
    <dbReference type="NCBI Taxonomy" id="183260"/>
    <lineage>
        <taxon>Eukaryota</taxon>
        <taxon>Viridiplantae</taxon>
        <taxon>Streptophyta</taxon>
        <taxon>Embryophyta</taxon>
        <taxon>Tracheophyta</taxon>
        <taxon>Spermatophyta</taxon>
        <taxon>Magnoliopsida</taxon>
        <taxon>eudicotyledons</taxon>
        <taxon>Gunneridae</taxon>
        <taxon>Pentapetalae</taxon>
        <taxon>rosids</taxon>
        <taxon>malvids</taxon>
        <taxon>Malvales</taxon>
        <taxon>Malvaceae</taxon>
        <taxon>Malvoideae</taxon>
        <taxon>Hibiscus</taxon>
    </lineage>
</organism>
<evidence type="ECO:0000313" key="3">
    <source>
        <dbReference type="EMBL" id="KAK8486736.1"/>
    </source>
</evidence>
<feature type="domain" description="DUF4005" evidence="2">
    <location>
        <begin position="27"/>
        <end position="102"/>
    </location>
</feature>
<dbReference type="EMBL" id="JBBPBM010001150">
    <property type="protein sequence ID" value="KAK8486736.1"/>
    <property type="molecule type" value="Genomic_DNA"/>
</dbReference>
<evidence type="ECO:0000313" key="4">
    <source>
        <dbReference type="Proteomes" id="UP001472677"/>
    </source>
</evidence>
<sequence length="109" mass="11955">MERDSHSFSLNQFPPTPIPCKTKPLQVNTPSLASTYYPTNGMRGYENTCGTMPNYMAVIESAKAKARSQSTPRQWPSTLERERGGRLAKKKLSYAAPKNHVGSGCSSSS</sequence>
<protein>
    <recommendedName>
        <fullName evidence="2">DUF4005 domain-containing protein</fullName>
    </recommendedName>
</protein>
<dbReference type="Proteomes" id="UP001472677">
    <property type="component" value="Unassembled WGS sequence"/>
</dbReference>
<dbReference type="InterPro" id="IPR025064">
    <property type="entry name" value="DUF4005"/>
</dbReference>
<feature type="region of interest" description="Disordered" evidence="1">
    <location>
        <begin position="64"/>
        <end position="109"/>
    </location>
</feature>
<gene>
    <name evidence="3" type="ORF">V6N12_041732</name>
</gene>
<keyword evidence="4" id="KW-1185">Reference proteome</keyword>
<reference evidence="3 4" key="1">
    <citation type="journal article" date="2024" name="G3 (Bethesda)">
        <title>Genome assembly of Hibiscus sabdariffa L. provides insights into metabolisms of medicinal natural products.</title>
        <authorList>
            <person name="Kim T."/>
        </authorList>
    </citation>
    <scope>NUCLEOTIDE SEQUENCE [LARGE SCALE GENOMIC DNA]</scope>
    <source>
        <strain evidence="3">TK-2024</strain>
        <tissue evidence="3">Old leaves</tissue>
    </source>
</reference>
<proteinExistence type="predicted"/>
<evidence type="ECO:0000259" key="2">
    <source>
        <dbReference type="Pfam" id="PF13178"/>
    </source>
</evidence>
<comment type="caution">
    <text evidence="3">The sequence shown here is derived from an EMBL/GenBank/DDBJ whole genome shotgun (WGS) entry which is preliminary data.</text>
</comment>
<name>A0ABR2A180_9ROSI</name>
<dbReference type="Pfam" id="PF13178">
    <property type="entry name" value="DUF4005"/>
    <property type="match status" value="1"/>
</dbReference>
<feature type="region of interest" description="Disordered" evidence="1">
    <location>
        <begin position="1"/>
        <end position="25"/>
    </location>
</feature>
<feature type="compositionally biased region" description="Polar residues" evidence="1">
    <location>
        <begin position="67"/>
        <end position="77"/>
    </location>
</feature>